<name>A0A1Y1NJV4_PHOPY</name>
<reference evidence="2" key="1">
    <citation type="journal article" date="2016" name="Sci. Rep.">
        <title>Molecular characterization of firefly nuptial gifts: a multi-omics approach sheds light on postcopulatory sexual selection.</title>
        <authorList>
            <person name="Al-Wathiqui N."/>
            <person name="Fallon T.R."/>
            <person name="South A."/>
            <person name="Weng J.K."/>
            <person name="Lewis S.M."/>
        </authorList>
    </citation>
    <scope>NUCLEOTIDE SEQUENCE</scope>
</reference>
<accession>A0A1Y1NJV4</accession>
<feature type="region of interest" description="Disordered" evidence="1">
    <location>
        <begin position="1"/>
        <end position="24"/>
    </location>
</feature>
<dbReference type="EMBL" id="GEZM01001054">
    <property type="protein sequence ID" value="JAV98194.1"/>
    <property type="molecule type" value="Transcribed_RNA"/>
</dbReference>
<sequence length="351" mass="39841">MSPITRSAAKAAKTDSASCSPASIPTVSQSQFLRQEEELLAAFRRLKLVPDPTQVQSDVTELIPQPTVIAPSFKPKAKRANMPKARKSVLTTSLLSSLANDIKSTNDAVAQIAIHAPSYHSIKFAVDSKQLISNVPNCSHNDPQSIVLFIESVDKLLKFPKVDFLSLLVSLAVKVDDQIREWWSTMMHHSWSQLRNLLFTKYVNRSDVILLCDRFIHRLQRENETFEAFVLDIKSKSAAMNLNYPESHLISLIWAHCNRQTFGILKFFPEPLTFLDLDSVIQKIESTIRREKGFTLPSTVPARLNDIQRPQVQPSDSIPNGSRFCRYCRNYGHSIDNCFKRNNKREGYPKN</sequence>
<dbReference type="AlphaFoldDB" id="A0A1Y1NJV4"/>
<evidence type="ECO:0000313" key="2">
    <source>
        <dbReference type="EMBL" id="JAV98194.1"/>
    </source>
</evidence>
<evidence type="ECO:0000256" key="1">
    <source>
        <dbReference type="SAM" id="MobiDB-lite"/>
    </source>
</evidence>
<protein>
    <recommendedName>
        <fullName evidence="3">Retrotransposon gag domain-containing protein</fullName>
    </recommendedName>
</protein>
<feature type="compositionally biased region" description="Low complexity" evidence="1">
    <location>
        <begin position="7"/>
        <end position="20"/>
    </location>
</feature>
<organism evidence="2">
    <name type="scientific">Photinus pyralis</name>
    <name type="common">Common eastern firefly</name>
    <name type="synonym">Lampyris pyralis</name>
    <dbReference type="NCBI Taxonomy" id="7054"/>
    <lineage>
        <taxon>Eukaryota</taxon>
        <taxon>Metazoa</taxon>
        <taxon>Ecdysozoa</taxon>
        <taxon>Arthropoda</taxon>
        <taxon>Hexapoda</taxon>
        <taxon>Insecta</taxon>
        <taxon>Pterygota</taxon>
        <taxon>Neoptera</taxon>
        <taxon>Endopterygota</taxon>
        <taxon>Coleoptera</taxon>
        <taxon>Polyphaga</taxon>
        <taxon>Elateriformia</taxon>
        <taxon>Elateroidea</taxon>
        <taxon>Lampyridae</taxon>
        <taxon>Lampyrinae</taxon>
        <taxon>Photinus</taxon>
    </lineage>
</organism>
<proteinExistence type="predicted"/>
<evidence type="ECO:0008006" key="3">
    <source>
        <dbReference type="Google" id="ProtNLM"/>
    </source>
</evidence>